<reference evidence="2 3" key="1">
    <citation type="journal article" date="2019" name="Int. J. Syst. Evol. Microbiol.">
        <title>The Global Catalogue of Microorganisms (GCM) 10K type strain sequencing project: providing services to taxonomists for standard genome sequencing and annotation.</title>
        <authorList>
            <consortium name="The Broad Institute Genomics Platform"/>
            <consortium name="The Broad Institute Genome Sequencing Center for Infectious Disease"/>
            <person name="Wu L."/>
            <person name="Ma J."/>
        </authorList>
    </citation>
    <scope>NUCLEOTIDE SEQUENCE [LARGE SCALE GENOMIC DNA]</scope>
    <source>
        <strain evidence="2 3">CGMCC 1.12563</strain>
    </source>
</reference>
<dbReference type="PANTHER" id="PTHR34512:SF30">
    <property type="entry name" value="OUTER MEMBRANE PROTEIN ASSEMBLY FACTOR BAMB"/>
    <property type="match status" value="1"/>
</dbReference>
<dbReference type="SMART" id="SM00564">
    <property type="entry name" value="PQQ"/>
    <property type="match status" value="6"/>
</dbReference>
<dbReference type="EMBL" id="JBHUDC010000008">
    <property type="protein sequence ID" value="MFD1514617.1"/>
    <property type="molecule type" value="Genomic_DNA"/>
</dbReference>
<organism evidence="2 3">
    <name type="scientific">Halomarina rubra</name>
    <dbReference type="NCBI Taxonomy" id="2071873"/>
    <lineage>
        <taxon>Archaea</taxon>
        <taxon>Methanobacteriati</taxon>
        <taxon>Methanobacteriota</taxon>
        <taxon>Stenosarchaea group</taxon>
        <taxon>Halobacteria</taxon>
        <taxon>Halobacteriales</taxon>
        <taxon>Natronomonadaceae</taxon>
        <taxon>Halomarina</taxon>
    </lineage>
</organism>
<dbReference type="InterPro" id="IPR006311">
    <property type="entry name" value="TAT_signal"/>
</dbReference>
<dbReference type="PANTHER" id="PTHR34512">
    <property type="entry name" value="CELL SURFACE PROTEIN"/>
    <property type="match status" value="1"/>
</dbReference>
<keyword evidence="3" id="KW-1185">Reference proteome</keyword>
<dbReference type="InterPro" id="IPR011047">
    <property type="entry name" value="Quinoprotein_ADH-like_sf"/>
</dbReference>
<evidence type="ECO:0000259" key="1">
    <source>
        <dbReference type="Pfam" id="PF13360"/>
    </source>
</evidence>
<sequence>MSPPSRRAVLGALGAAGASALAGCAVDALDSALTAHDHYDDATLGPTHGWPTVTADTGNTSAALDGTPVASDVHDASFGRVDLGGFDAPAVANGSVVFGQYRHPGETTSGEEQFRTVGYEYRSEFSRPQGPVWSADVLRAHGPATIVGETAFVSYHGGTYALDRQSGEVHWHYGEGSSGRWLAPTVVDETVFLPFGDDSVLALDAVTGEHRWEAHAEDGAASSPSGVAVTDDRLYVTYGANDEGRLRAFDRTDRSALWTYDVLGESYAPPVVADGVVLAVGTTTGLHAVTPDGEQAWHHDLRGESYVPPATDGETAYVTGSNDEVVVALDARSGDVQWRFDDRPCHTPPVVVGDTLYTGDHFGHRGATLYALDRATGEHRRSHELRSTVETPLAAVDGRLYWAGQWTDEVGDRGSLFVLG</sequence>
<dbReference type="InterPro" id="IPR015943">
    <property type="entry name" value="WD40/YVTN_repeat-like_dom_sf"/>
</dbReference>
<dbReference type="SUPFAM" id="SSF50998">
    <property type="entry name" value="Quinoprotein alcohol dehydrogenase-like"/>
    <property type="match status" value="1"/>
</dbReference>
<accession>A0ABD6AYF3</accession>
<evidence type="ECO:0000313" key="2">
    <source>
        <dbReference type="EMBL" id="MFD1514617.1"/>
    </source>
</evidence>
<protein>
    <submittedName>
        <fullName evidence="2">PQQ-binding-like beta-propeller repeat protein</fullName>
    </submittedName>
</protein>
<proteinExistence type="predicted"/>
<dbReference type="InterPro" id="IPR002372">
    <property type="entry name" value="PQQ_rpt_dom"/>
</dbReference>
<dbReference type="PROSITE" id="PS51257">
    <property type="entry name" value="PROKAR_LIPOPROTEIN"/>
    <property type="match status" value="1"/>
</dbReference>
<dbReference type="InterPro" id="IPR018391">
    <property type="entry name" value="PQQ_b-propeller_rpt"/>
</dbReference>
<dbReference type="Gene3D" id="2.40.128.630">
    <property type="match status" value="1"/>
</dbReference>
<dbReference type="AlphaFoldDB" id="A0ABD6AYF3"/>
<feature type="domain" description="Pyrrolo-quinoline quinone repeat" evidence="1">
    <location>
        <begin position="131"/>
        <end position="238"/>
    </location>
</feature>
<dbReference type="Proteomes" id="UP001597187">
    <property type="component" value="Unassembled WGS sequence"/>
</dbReference>
<comment type="caution">
    <text evidence="2">The sequence shown here is derived from an EMBL/GenBank/DDBJ whole genome shotgun (WGS) entry which is preliminary data.</text>
</comment>
<name>A0ABD6AYF3_9EURY</name>
<dbReference type="Pfam" id="PF13360">
    <property type="entry name" value="PQQ_2"/>
    <property type="match status" value="2"/>
</dbReference>
<dbReference type="PROSITE" id="PS51318">
    <property type="entry name" value="TAT"/>
    <property type="match status" value="1"/>
</dbReference>
<gene>
    <name evidence="2" type="ORF">ACFSBT_15155</name>
</gene>
<dbReference type="Gene3D" id="2.130.10.10">
    <property type="entry name" value="YVTN repeat-like/Quinoprotein amine dehydrogenase"/>
    <property type="match status" value="1"/>
</dbReference>
<evidence type="ECO:0000313" key="3">
    <source>
        <dbReference type="Proteomes" id="UP001597187"/>
    </source>
</evidence>
<feature type="domain" description="Pyrrolo-quinoline quinone repeat" evidence="1">
    <location>
        <begin position="243"/>
        <end position="388"/>
    </location>
</feature>
<dbReference type="RefSeq" id="WP_250874559.1">
    <property type="nucleotide sequence ID" value="NZ_JALXFV010000008.1"/>
</dbReference>